<proteinExistence type="predicted"/>
<gene>
    <name evidence="2" type="ORF">GCM10025863_06880</name>
</gene>
<evidence type="ECO:0000256" key="1">
    <source>
        <dbReference type="SAM" id="Phobius"/>
    </source>
</evidence>
<feature type="transmembrane region" description="Helical" evidence="1">
    <location>
        <begin position="53"/>
        <end position="73"/>
    </location>
</feature>
<evidence type="ECO:0000313" key="2">
    <source>
        <dbReference type="EMBL" id="BDZ38074.1"/>
    </source>
</evidence>
<protein>
    <submittedName>
        <fullName evidence="2">Uncharacterized protein</fullName>
    </submittedName>
</protein>
<dbReference type="Proteomes" id="UP001321543">
    <property type="component" value="Chromosome"/>
</dbReference>
<name>A0ABM8FR04_9MICO</name>
<keyword evidence="3" id="KW-1185">Reference proteome</keyword>
<organism evidence="2 3">
    <name type="scientific">Microbacterium suwonense</name>
    <dbReference type="NCBI Taxonomy" id="683047"/>
    <lineage>
        <taxon>Bacteria</taxon>
        <taxon>Bacillati</taxon>
        <taxon>Actinomycetota</taxon>
        <taxon>Actinomycetes</taxon>
        <taxon>Micrococcales</taxon>
        <taxon>Microbacteriaceae</taxon>
        <taxon>Microbacterium</taxon>
    </lineage>
</organism>
<accession>A0ABM8FR04</accession>
<evidence type="ECO:0000313" key="3">
    <source>
        <dbReference type="Proteomes" id="UP001321543"/>
    </source>
</evidence>
<keyword evidence="1" id="KW-1133">Transmembrane helix</keyword>
<dbReference type="RefSeq" id="WP_286301928.1">
    <property type="nucleotide sequence ID" value="NZ_AP027728.1"/>
</dbReference>
<keyword evidence="1" id="KW-0812">Transmembrane</keyword>
<keyword evidence="1" id="KW-0472">Membrane</keyword>
<dbReference type="EMBL" id="AP027728">
    <property type="protein sequence ID" value="BDZ38074.1"/>
    <property type="molecule type" value="Genomic_DNA"/>
</dbReference>
<sequence length="91" mass="9331">MISEFFVNLAAGFVGWLAGLFGEWTPPDALTDMASSANDLVVEFASLGVWVDWGVLSGCVAAALASWAVVLVVKVVRALAAHVPVIGGAGD</sequence>
<reference evidence="3" key="1">
    <citation type="journal article" date="2019" name="Int. J. Syst. Evol. Microbiol.">
        <title>The Global Catalogue of Microorganisms (GCM) 10K type strain sequencing project: providing services to taxonomists for standard genome sequencing and annotation.</title>
        <authorList>
            <consortium name="The Broad Institute Genomics Platform"/>
            <consortium name="The Broad Institute Genome Sequencing Center for Infectious Disease"/>
            <person name="Wu L."/>
            <person name="Ma J."/>
        </authorList>
    </citation>
    <scope>NUCLEOTIDE SEQUENCE [LARGE SCALE GENOMIC DNA]</scope>
    <source>
        <strain evidence="3">NBRC 106310</strain>
    </source>
</reference>